<dbReference type="EMBL" id="JAUKUD010000005">
    <property type="protein sequence ID" value="KAK0743519.1"/>
    <property type="molecule type" value="Genomic_DNA"/>
</dbReference>
<dbReference type="Pfam" id="PF05199">
    <property type="entry name" value="GMC_oxred_C"/>
    <property type="match status" value="1"/>
</dbReference>
<feature type="signal peptide" evidence="5">
    <location>
        <begin position="1"/>
        <end position="20"/>
    </location>
</feature>
<dbReference type="SUPFAM" id="SSF54373">
    <property type="entry name" value="FAD-linked reductases, C-terminal domain"/>
    <property type="match status" value="1"/>
</dbReference>
<dbReference type="PIRSF" id="PIRSF000137">
    <property type="entry name" value="Alcohol_oxidase"/>
    <property type="match status" value="1"/>
</dbReference>
<comment type="caution">
    <text evidence="7">The sequence shown here is derived from an EMBL/GenBank/DDBJ whole genome shotgun (WGS) entry which is preliminary data.</text>
</comment>
<organism evidence="7 8">
    <name type="scientific">Schizothecium vesticola</name>
    <dbReference type="NCBI Taxonomy" id="314040"/>
    <lineage>
        <taxon>Eukaryota</taxon>
        <taxon>Fungi</taxon>
        <taxon>Dikarya</taxon>
        <taxon>Ascomycota</taxon>
        <taxon>Pezizomycotina</taxon>
        <taxon>Sordariomycetes</taxon>
        <taxon>Sordariomycetidae</taxon>
        <taxon>Sordariales</taxon>
        <taxon>Schizotheciaceae</taxon>
        <taxon>Schizothecium</taxon>
    </lineage>
</organism>
<evidence type="ECO:0000256" key="1">
    <source>
        <dbReference type="ARBA" id="ARBA00010790"/>
    </source>
</evidence>
<sequence>MRTLSLLAVLCLAAAKLAISARHDINRYAVKRHVHELADAYDFVIVGGGTAGLTIADRLTEAFPEKNLLVVEYGQVEYAPGTWDPPKVVWGETGGGAGTWQLSSTPSPELNNQTAFVIVGKTVGGSSAVNGMVFDRGSRHDYDAWDKLQDDTHDRPRWNWNTLYPFFKKSTTFTVPPLEVVKKHNYTWDLSAWGNSTPIYASMPPFQWSDHQTVRDAWIEMGIHNMKECADGNKENLCWVPCSADPIMMRRSYSGLGHYAYVSNWTNYHLLVKHQGVRLVYPGGNPKAGPPIVEIRSVENGTLSNVTARADVILSAGVFGSTAVLQRSGIGPATFLKSLNIPVVLDLPGVGSNLHDHSGPVVSWNYVTTPDFHGPMPSDLLNTTFTAWATAAFNETPAQGPYTLAMSNSAIWISLVNMTADAPAIISRIRSLSNSNGTLYLPPEYGSDPTLVAGYRAQLSVLAELLGNPHAPSLESAIATGTRLAACALHPLSRGTVRLNGTDRLSSPILDYRSASNPIDMTLHLVHLRYLRKTVHTETLRRLTAVEVAPGVDLQTDEQLIKYIRAQTTQSYMHPCCTTAMLPLNQGGVVGPDLRVHGASGLRIVDAGIYPILPSAHLSATTYAVAERAASIFIEQWRK</sequence>
<name>A0AA40K2F5_9PEZI</name>
<dbReference type="InterPro" id="IPR036188">
    <property type="entry name" value="FAD/NAD-bd_sf"/>
</dbReference>
<dbReference type="PROSITE" id="PS00623">
    <property type="entry name" value="GMC_OXRED_1"/>
    <property type="match status" value="1"/>
</dbReference>
<dbReference type="GO" id="GO:0044550">
    <property type="term" value="P:secondary metabolite biosynthetic process"/>
    <property type="evidence" value="ECO:0007669"/>
    <property type="project" value="TreeGrafter"/>
</dbReference>
<dbReference type="GO" id="GO:0050660">
    <property type="term" value="F:flavin adenine dinucleotide binding"/>
    <property type="evidence" value="ECO:0007669"/>
    <property type="project" value="InterPro"/>
</dbReference>
<dbReference type="InterPro" id="IPR007867">
    <property type="entry name" value="GMC_OxRtase_C"/>
</dbReference>
<evidence type="ECO:0000313" key="8">
    <source>
        <dbReference type="Proteomes" id="UP001172155"/>
    </source>
</evidence>
<keyword evidence="8" id="KW-1185">Reference proteome</keyword>
<dbReference type="Gene3D" id="3.50.50.60">
    <property type="entry name" value="FAD/NAD(P)-binding domain"/>
    <property type="match status" value="1"/>
</dbReference>
<evidence type="ECO:0000256" key="4">
    <source>
        <dbReference type="RuleBase" id="RU003968"/>
    </source>
</evidence>
<dbReference type="SUPFAM" id="SSF51905">
    <property type="entry name" value="FAD/NAD(P)-binding domain"/>
    <property type="match status" value="1"/>
</dbReference>
<feature type="domain" description="Glucose-methanol-choline oxidoreductase N-terminal" evidence="6">
    <location>
        <begin position="120"/>
        <end position="143"/>
    </location>
</feature>
<evidence type="ECO:0000256" key="2">
    <source>
        <dbReference type="PIRSR" id="PIRSR000137-1"/>
    </source>
</evidence>
<feature type="binding site" evidence="3">
    <location>
        <position position="572"/>
    </location>
    <ligand>
        <name>substrate</name>
    </ligand>
</feature>
<dbReference type="GO" id="GO:0016614">
    <property type="term" value="F:oxidoreductase activity, acting on CH-OH group of donors"/>
    <property type="evidence" value="ECO:0007669"/>
    <property type="project" value="InterPro"/>
</dbReference>
<feature type="binding site" evidence="3">
    <location>
        <begin position="130"/>
        <end position="133"/>
    </location>
    <ligand>
        <name>FAD</name>
        <dbReference type="ChEBI" id="CHEBI:57692"/>
    </ligand>
</feature>
<comment type="cofactor">
    <cofactor evidence="3">
        <name>FAD</name>
        <dbReference type="ChEBI" id="CHEBI:57692"/>
    </cofactor>
</comment>
<evidence type="ECO:0000313" key="7">
    <source>
        <dbReference type="EMBL" id="KAK0743519.1"/>
    </source>
</evidence>
<dbReference type="Proteomes" id="UP001172155">
    <property type="component" value="Unassembled WGS sequence"/>
</dbReference>
<gene>
    <name evidence="7" type="ORF">B0T18DRAFT_392280</name>
</gene>
<dbReference type="PANTHER" id="PTHR11552">
    <property type="entry name" value="GLUCOSE-METHANOL-CHOLINE GMC OXIDOREDUCTASE"/>
    <property type="match status" value="1"/>
</dbReference>
<accession>A0AA40K2F5</accession>
<feature type="active site" description="Proton acceptor" evidence="2">
    <location>
        <position position="617"/>
    </location>
</feature>
<keyword evidence="5" id="KW-0732">Signal</keyword>
<proteinExistence type="inferred from homology"/>
<dbReference type="PANTHER" id="PTHR11552:SF115">
    <property type="entry name" value="DEHYDROGENASE XPTC-RELATED"/>
    <property type="match status" value="1"/>
</dbReference>
<comment type="similarity">
    <text evidence="1 4">Belongs to the GMC oxidoreductase family.</text>
</comment>
<dbReference type="AlphaFoldDB" id="A0AA40K2F5"/>
<dbReference type="InterPro" id="IPR012132">
    <property type="entry name" value="GMC_OxRdtase"/>
</dbReference>
<feature type="chain" id="PRO_5041445696" description="Glucose-methanol-choline oxidoreductase N-terminal domain-containing protein" evidence="5">
    <location>
        <begin position="21"/>
        <end position="639"/>
    </location>
</feature>
<protein>
    <recommendedName>
        <fullName evidence="6">Glucose-methanol-choline oxidoreductase N-terminal domain-containing protein</fullName>
    </recommendedName>
</protein>
<dbReference type="Pfam" id="PF00732">
    <property type="entry name" value="GMC_oxred_N"/>
    <property type="match status" value="1"/>
</dbReference>
<feature type="active site" description="Proton donor" evidence="2">
    <location>
        <position position="574"/>
    </location>
</feature>
<dbReference type="InterPro" id="IPR000172">
    <property type="entry name" value="GMC_OxRdtase_N"/>
</dbReference>
<keyword evidence="4" id="KW-0285">Flavoprotein</keyword>
<keyword evidence="3 4" id="KW-0274">FAD</keyword>
<evidence type="ECO:0000256" key="5">
    <source>
        <dbReference type="SAM" id="SignalP"/>
    </source>
</evidence>
<reference evidence="7" key="1">
    <citation type="submission" date="2023-06" db="EMBL/GenBank/DDBJ databases">
        <title>Genome-scale phylogeny and comparative genomics of the fungal order Sordariales.</title>
        <authorList>
            <consortium name="Lawrence Berkeley National Laboratory"/>
            <person name="Hensen N."/>
            <person name="Bonometti L."/>
            <person name="Westerberg I."/>
            <person name="Brannstrom I.O."/>
            <person name="Guillou S."/>
            <person name="Cros-Aarteil S."/>
            <person name="Calhoun S."/>
            <person name="Haridas S."/>
            <person name="Kuo A."/>
            <person name="Mondo S."/>
            <person name="Pangilinan J."/>
            <person name="Riley R."/>
            <person name="LaButti K."/>
            <person name="Andreopoulos B."/>
            <person name="Lipzen A."/>
            <person name="Chen C."/>
            <person name="Yanf M."/>
            <person name="Daum C."/>
            <person name="Ng V."/>
            <person name="Clum A."/>
            <person name="Steindorff A."/>
            <person name="Ohm R."/>
            <person name="Martin F."/>
            <person name="Silar P."/>
            <person name="Natvig D."/>
            <person name="Lalanne C."/>
            <person name="Gautier V."/>
            <person name="Ament-velasquez S.L."/>
            <person name="Kruys A."/>
            <person name="Hutchinson M.I."/>
            <person name="Powell A.J."/>
            <person name="Barry K."/>
            <person name="Miller A.N."/>
            <person name="Grigoriev I.V."/>
            <person name="Debuchy R."/>
            <person name="Gladieux P."/>
            <person name="Thoren M.H."/>
            <person name="Johannesson H."/>
        </authorList>
    </citation>
    <scope>NUCLEOTIDE SEQUENCE</scope>
    <source>
        <strain evidence="7">SMH3187-1</strain>
    </source>
</reference>
<evidence type="ECO:0000259" key="6">
    <source>
        <dbReference type="PROSITE" id="PS00623"/>
    </source>
</evidence>
<dbReference type="Gene3D" id="3.30.560.10">
    <property type="entry name" value="Glucose Oxidase, domain 3"/>
    <property type="match status" value="1"/>
</dbReference>
<evidence type="ECO:0000256" key="3">
    <source>
        <dbReference type="PIRSR" id="PIRSR000137-2"/>
    </source>
</evidence>